<reference evidence="1" key="2">
    <citation type="submission" date="2010-01" db="EMBL/GenBank/DDBJ databases">
        <authorList>
            <consortium name="International Glossina Genome Initiative"/>
            <person name="da Silva J."/>
            <person name="Ribeiro J.M.C."/>
            <person name="Abbeele J.V."/>
            <person name="Attardo G."/>
            <person name="Hao Z."/>
            <person name="Haines L.R."/>
            <person name="Soares M.B."/>
            <person name="Berriman M."/>
            <person name="Aksoy S."/>
            <person name="Lehane M.J."/>
        </authorList>
    </citation>
    <scope>NUCLEOTIDE SEQUENCE</scope>
    <source>
        <tissue evidence="1">Salivary gland</tissue>
    </source>
</reference>
<sequence length="86" mass="9757">MMSIFLSIYAQAIAISIALCALKASKRAHIPSVDNDVPDIYDLHSNTLHLPNNVRNTTRAFMAFIRDGYQIELRWNESVTPTIPRQ</sequence>
<name>D3TSN6_GLOMM</name>
<reference evidence="1" key="1">
    <citation type="journal article" date="2010" name="BMC Genomics">
        <title>An insight into the sialome of Glossina morsitans morsitans.</title>
        <authorList>
            <person name="Alves-Silva J."/>
            <person name="Ribeiro J.M."/>
            <person name="Van Den Abbeele J."/>
            <person name="Attardo G."/>
            <person name="Hao Z."/>
            <person name="Haines L.R."/>
            <person name="Soares M.B."/>
            <person name="Berriman M."/>
            <person name="Aksoy S."/>
            <person name="Lehane M.J."/>
        </authorList>
    </citation>
    <scope>NUCLEOTIDE SEQUENCE</scope>
    <source>
        <tissue evidence="1">Salivary gland</tissue>
    </source>
</reference>
<dbReference type="AlphaFoldDB" id="D3TSN6"/>
<evidence type="ECO:0000313" key="1">
    <source>
        <dbReference type="EMBL" id="ADD20714.1"/>
    </source>
</evidence>
<accession>D3TSN6</accession>
<proteinExistence type="evidence at transcript level"/>
<organism evidence="1">
    <name type="scientific">Glossina morsitans morsitans</name>
    <name type="common">Savannah tsetse fly</name>
    <dbReference type="NCBI Taxonomy" id="37546"/>
    <lineage>
        <taxon>Eukaryota</taxon>
        <taxon>Metazoa</taxon>
        <taxon>Ecdysozoa</taxon>
        <taxon>Arthropoda</taxon>
        <taxon>Hexapoda</taxon>
        <taxon>Insecta</taxon>
        <taxon>Pterygota</taxon>
        <taxon>Neoptera</taxon>
        <taxon>Endopterygota</taxon>
        <taxon>Diptera</taxon>
        <taxon>Brachycera</taxon>
        <taxon>Muscomorpha</taxon>
        <taxon>Hippoboscoidea</taxon>
        <taxon>Glossinidae</taxon>
        <taxon>Glossina</taxon>
    </lineage>
</organism>
<protein>
    <submittedName>
        <fullName evidence="1">Hypothetical secreted peptide</fullName>
    </submittedName>
</protein>
<dbReference type="EMBL" id="EZ424438">
    <property type="protein sequence ID" value="ADD20714.1"/>
    <property type="molecule type" value="mRNA"/>
</dbReference>